<keyword evidence="2" id="KW-0539">Nucleus</keyword>
<protein>
    <submittedName>
        <fullName evidence="5">MYB protein</fullName>
    </submittedName>
</protein>
<feature type="domain" description="HTH myb-type" evidence="4">
    <location>
        <begin position="1"/>
        <end position="22"/>
    </location>
</feature>
<name>A0A2K3MH50_TRIPR</name>
<evidence type="ECO:0000256" key="3">
    <source>
        <dbReference type="SAM" id="MobiDB-lite"/>
    </source>
</evidence>
<proteinExistence type="predicted"/>
<evidence type="ECO:0000256" key="1">
    <source>
        <dbReference type="ARBA" id="ARBA00004123"/>
    </source>
</evidence>
<evidence type="ECO:0000313" key="6">
    <source>
        <dbReference type="Proteomes" id="UP000236291"/>
    </source>
</evidence>
<dbReference type="InterPro" id="IPR017930">
    <property type="entry name" value="Myb_dom"/>
</dbReference>
<dbReference type="Proteomes" id="UP000236291">
    <property type="component" value="Unassembled WGS sequence"/>
</dbReference>
<evidence type="ECO:0000256" key="2">
    <source>
        <dbReference type="ARBA" id="ARBA00023242"/>
    </source>
</evidence>
<dbReference type="AlphaFoldDB" id="A0A2K3MH50"/>
<accession>A0A2K3MH50</accession>
<comment type="caution">
    <text evidence="5">The sequence shown here is derived from an EMBL/GenBank/DDBJ whole genome shotgun (WGS) entry which is preliminary data.</text>
</comment>
<dbReference type="GO" id="GO:0005634">
    <property type="term" value="C:nucleus"/>
    <property type="evidence" value="ECO:0007669"/>
    <property type="project" value="UniProtKB-SubCell"/>
</dbReference>
<evidence type="ECO:0000259" key="4">
    <source>
        <dbReference type="PROSITE" id="PS51294"/>
    </source>
</evidence>
<dbReference type="EMBL" id="ASHM01061854">
    <property type="protein sequence ID" value="PNX90117.1"/>
    <property type="molecule type" value="Genomic_DNA"/>
</dbReference>
<reference evidence="5 6" key="1">
    <citation type="journal article" date="2014" name="Am. J. Bot.">
        <title>Genome assembly and annotation for red clover (Trifolium pratense; Fabaceae).</title>
        <authorList>
            <person name="Istvanek J."/>
            <person name="Jaros M."/>
            <person name="Krenek A."/>
            <person name="Repkova J."/>
        </authorList>
    </citation>
    <scope>NUCLEOTIDE SEQUENCE [LARGE SCALE GENOMIC DNA]</scope>
    <source>
        <strain evidence="6">cv. Tatra</strain>
        <tissue evidence="5">Young leaves</tissue>
    </source>
</reference>
<gene>
    <name evidence="5" type="ORF">L195_g046240</name>
</gene>
<dbReference type="PROSITE" id="PS51294">
    <property type="entry name" value="HTH_MYB"/>
    <property type="match status" value="1"/>
</dbReference>
<organism evidence="5 6">
    <name type="scientific">Trifolium pratense</name>
    <name type="common">Red clover</name>
    <dbReference type="NCBI Taxonomy" id="57577"/>
    <lineage>
        <taxon>Eukaryota</taxon>
        <taxon>Viridiplantae</taxon>
        <taxon>Streptophyta</taxon>
        <taxon>Embryophyta</taxon>
        <taxon>Tracheophyta</taxon>
        <taxon>Spermatophyta</taxon>
        <taxon>Magnoliopsida</taxon>
        <taxon>eudicotyledons</taxon>
        <taxon>Gunneridae</taxon>
        <taxon>Pentapetalae</taxon>
        <taxon>rosids</taxon>
        <taxon>fabids</taxon>
        <taxon>Fabales</taxon>
        <taxon>Fabaceae</taxon>
        <taxon>Papilionoideae</taxon>
        <taxon>50 kb inversion clade</taxon>
        <taxon>NPAAA clade</taxon>
        <taxon>Hologalegina</taxon>
        <taxon>IRL clade</taxon>
        <taxon>Trifolieae</taxon>
        <taxon>Trifolium</taxon>
    </lineage>
</organism>
<evidence type="ECO:0000313" key="5">
    <source>
        <dbReference type="EMBL" id="PNX90117.1"/>
    </source>
</evidence>
<reference evidence="5 6" key="2">
    <citation type="journal article" date="2017" name="Front. Plant Sci.">
        <title>Gene Classification and Mining of Molecular Markers Useful in Red Clover (Trifolium pratense) Breeding.</title>
        <authorList>
            <person name="Istvanek J."/>
            <person name="Dluhosova J."/>
            <person name="Dluhos P."/>
            <person name="Patkova L."/>
            <person name="Nedelnik J."/>
            <person name="Repkova J."/>
        </authorList>
    </citation>
    <scope>NUCLEOTIDE SEQUENCE [LARGE SCALE GENOMIC DNA]</scope>
    <source>
        <strain evidence="6">cv. Tatra</strain>
        <tissue evidence="5">Young leaves</tissue>
    </source>
</reference>
<sequence length="99" mass="11815">MLPGRTENAIKNRWNTAIRSHNRKNRKNRCNSSKNTLLWKYINEINAKEVDEKENDEDLTTREDEQPSGYEFENGMEFFVEVPIKEEMDFMEMINNNSP</sequence>
<feature type="region of interest" description="Disordered" evidence="3">
    <location>
        <begin position="50"/>
        <end position="72"/>
    </location>
</feature>
<comment type="subcellular location">
    <subcellularLocation>
        <location evidence="1">Nucleus</location>
    </subcellularLocation>
</comment>
<dbReference type="Gene3D" id="1.10.10.60">
    <property type="entry name" value="Homeodomain-like"/>
    <property type="match status" value="1"/>
</dbReference>